<comment type="caution">
    <text evidence="2">The sequence shown here is derived from an EMBL/GenBank/DDBJ whole genome shotgun (WGS) entry which is preliminary data.</text>
</comment>
<dbReference type="AlphaFoldDB" id="A0A396JKI7"/>
<dbReference type="InterPro" id="IPR004252">
    <property type="entry name" value="Probable_transposase_24"/>
</dbReference>
<reference evidence="2" key="1">
    <citation type="journal article" date="2018" name="Nat. Plants">
        <title>Whole-genome landscape of Medicago truncatula symbiotic genes.</title>
        <authorList>
            <person name="Pecrix Y."/>
            <person name="Gamas P."/>
            <person name="Carrere S."/>
        </authorList>
    </citation>
    <scope>NUCLEOTIDE SEQUENCE</scope>
    <source>
        <tissue evidence="2">Leaves</tissue>
    </source>
</reference>
<feature type="compositionally biased region" description="Low complexity" evidence="1">
    <location>
        <begin position="574"/>
        <end position="585"/>
    </location>
</feature>
<feature type="region of interest" description="Disordered" evidence="1">
    <location>
        <begin position="210"/>
        <end position="333"/>
    </location>
</feature>
<feature type="compositionally biased region" description="Basic and acidic residues" evidence="1">
    <location>
        <begin position="617"/>
        <end position="626"/>
    </location>
</feature>
<organism evidence="2">
    <name type="scientific">Medicago truncatula</name>
    <name type="common">Barrel medic</name>
    <name type="synonym">Medicago tribuloides</name>
    <dbReference type="NCBI Taxonomy" id="3880"/>
    <lineage>
        <taxon>Eukaryota</taxon>
        <taxon>Viridiplantae</taxon>
        <taxon>Streptophyta</taxon>
        <taxon>Embryophyta</taxon>
        <taxon>Tracheophyta</taxon>
        <taxon>Spermatophyta</taxon>
        <taxon>Magnoliopsida</taxon>
        <taxon>eudicotyledons</taxon>
        <taxon>Gunneridae</taxon>
        <taxon>Pentapetalae</taxon>
        <taxon>rosids</taxon>
        <taxon>fabids</taxon>
        <taxon>Fabales</taxon>
        <taxon>Fabaceae</taxon>
        <taxon>Papilionoideae</taxon>
        <taxon>50 kb inversion clade</taxon>
        <taxon>NPAAA clade</taxon>
        <taxon>Hologalegina</taxon>
        <taxon>IRL clade</taxon>
        <taxon>Trifolieae</taxon>
        <taxon>Medicago</taxon>
    </lineage>
</organism>
<gene>
    <name evidence="2" type="ORF">MtrunA17_Chr2g0322881</name>
</gene>
<feature type="compositionally biased region" description="Basic residues" evidence="1">
    <location>
        <begin position="22"/>
        <end position="32"/>
    </location>
</feature>
<evidence type="ECO:0000313" key="2">
    <source>
        <dbReference type="EMBL" id="RHN75587.1"/>
    </source>
</evidence>
<feature type="compositionally biased region" description="Basic residues" evidence="1">
    <location>
        <begin position="155"/>
        <end position="164"/>
    </location>
</feature>
<feature type="region of interest" description="Disordered" evidence="1">
    <location>
        <begin position="565"/>
        <end position="585"/>
    </location>
</feature>
<feature type="compositionally biased region" description="Polar residues" evidence="1">
    <location>
        <begin position="210"/>
        <end position="221"/>
    </location>
</feature>
<feature type="region of interest" description="Disordered" evidence="1">
    <location>
        <begin position="617"/>
        <end position="637"/>
    </location>
</feature>
<feature type="compositionally biased region" description="Polar residues" evidence="1">
    <location>
        <begin position="98"/>
        <end position="154"/>
    </location>
</feature>
<accession>A0A396JKI7</accession>
<proteinExistence type="predicted"/>
<protein>
    <submittedName>
        <fullName evidence="2">Putative transposase, Ptta/En/Spm, plant</fullName>
    </submittedName>
</protein>
<dbReference type="EMBL" id="PSQE01000002">
    <property type="protein sequence ID" value="RHN75587.1"/>
    <property type="molecule type" value="Genomic_DNA"/>
</dbReference>
<name>A0A396JKI7_MEDTR</name>
<feature type="region of interest" description="Disordered" evidence="1">
    <location>
        <begin position="454"/>
        <end position="474"/>
    </location>
</feature>
<feature type="compositionally biased region" description="Polar residues" evidence="1">
    <location>
        <begin position="252"/>
        <end position="285"/>
    </location>
</feature>
<dbReference type="Gramene" id="rna11817">
    <property type="protein sequence ID" value="RHN75587.1"/>
    <property type="gene ID" value="gene11817"/>
</dbReference>
<dbReference type="Pfam" id="PF03004">
    <property type="entry name" value="Transposase_24"/>
    <property type="match status" value="1"/>
</dbReference>
<feature type="compositionally biased region" description="Polar residues" evidence="1">
    <location>
        <begin position="229"/>
        <end position="245"/>
    </location>
</feature>
<dbReference type="Proteomes" id="UP000265566">
    <property type="component" value="Chromosome 2"/>
</dbReference>
<sequence>MEDNDITRGSGRGAGISINKVKGNKGGKHKTTLSHSSRLQAPRPAETQQSLSQTHTNFPPFLSTSSPQMSNVHAPTSQIPTNTQQPHSTMKPTHHLTSKTPSNIQQSLSTKQPTHHPISQTHTNFSPFLSTSSPQMSTVHAPTSQIPTNTQQPHSTRKPTHHLTSKTPSNIQQSLFTKQPTHHPISQTHTNFPPFLSTSSPQMSTIHAPTSQIPTNTQQPHSTRKPTHHLTSNTPSNIQLPQPTRQPKHHPISQTFTNFPPFLSTPSPQMSTIHAPTSQIPTNIQSPHSTPSPPHLSNTHRPYDVVSGGDPHASSSSCDDSYPIAGSTDPTDRRIWIRPGPQLTFEPAVKPPRDITKIMKRLFQGTWATYGELMKNDTALADLWYNEFQRIYKWLPEHDQDIKKTYHHKASDGYQNTMYRVRRGMDKGEWIPALLREKLEQNWEDSKWKDKAAVNKRNRRSSNGPLHTCGSIPTIEHSKRLKTDSNMTPSCWEVYLKTHKMKGDPSKWVSSKSQMVADEYERRIFERNSQQTEGDDVSNDHQSDNFIFLDVVGGVDKKGRIYGLGTEAGKYKPSSSRSSDGISPSEYEHMRTAISKMSAENMELKERLKTNEELIRASQEESRLAREQAQQSQEDSRLLREQFQKLMESFTQGHSHLPPYQPHRSS</sequence>
<feature type="region of interest" description="Disordered" evidence="1">
    <location>
        <begin position="1"/>
        <end position="168"/>
    </location>
</feature>
<feature type="compositionally biased region" description="Polar residues" evidence="1">
    <location>
        <begin position="46"/>
        <end position="91"/>
    </location>
</feature>
<evidence type="ECO:0000256" key="1">
    <source>
        <dbReference type="SAM" id="MobiDB-lite"/>
    </source>
</evidence>